<comment type="caution">
    <text evidence="1">The sequence shown here is derived from an EMBL/GenBank/DDBJ whole genome shotgun (WGS) entry which is preliminary data.</text>
</comment>
<proteinExistence type="predicted"/>
<dbReference type="Proteomes" id="UP000036027">
    <property type="component" value="Unassembled WGS sequence"/>
</dbReference>
<sequence>MKTYGVLGTVLTVSLLSACNRTDEAGDNLMRHNATTAIAFFAEACIETGADLQGMAAWARQKGWHKLEKAELTAQPFGLLAADAKNVWLFRPDKDTAYYLSGDGNCRIQVTRADADILQEGFAKLALQGRNGVQAALRAENYTSTPFPFTQKVYSWWRPGSGSEVLLTANTSVSDFLPAQAALDYREEQLGKVVINH</sequence>
<protein>
    <recommendedName>
        <fullName evidence="3">Lipoprotein</fullName>
    </recommendedName>
</protein>
<organism evidence="1 2">
    <name type="scientific">Neisseria arctica</name>
    <dbReference type="NCBI Taxonomy" id="1470200"/>
    <lineage>
        <taxon>Bacteria</taxon>
        <taxon>Pseudomonadati</taxon>
        <taxon>Pseudomonadota</taxon>
        <taxon>Betaproteobacteria</taxon>
        <taxon>Neisseriales</taxon>
        <taxon>Neisseriaceae</taxon>
        <taxon>Neisseria</taxon>
    </lineage>
</organism>
<dbReference type="STRING" id="1470200.PL75_01465"/>
<name>A0A0J1C5N3_9NEIS</name>
<dbReference type="RefSeq" id="WP_047760142.1">
    <property type="nucleotide sequence ID" value="NZ_CP091510.1"/>
</dbReference>
<dbReference type="NCBIfam" id="NF047650">
    <property type="entry name" value="lipo_NMCC_0638"/>
    <property type="match status" value="1"/>
</dbReference>
<dbReference type="EMBL" id="JTDO01000002">
    <property type="protein sequence ID" value="KLT73643.1"/>
    <property type="molecule type" value="Genomic_DNA"/>
</dbReference>
<gene>
    <name evidence="1" type="ORF">PL75_01465</name>
</gene>
<accession>A0A0J1C5N3</accession>
<evidence type="ECO:0000313" key="2">
    <source>
        <dbReference type="Proteomes" id="UP000036027"/>
    </source>
</evidence>
<keyword evidence="2" id="KW-1185">Reference proteome</keyword>
<dbReference type="PATRIC" id="fig|1470200.3.peg.1090"/>
<dbReference type="OrthoDB" id="8606195at2"/>
<dbReference type="AlphaFoldDB" id="A0A0J1C5N3"/>
<evidence type="ECO:0000313" key="1">
    <source>
        <dbReference type="EMBL" id="KLT73643.1"/>
    </source>
</evidence>
<reference evidence="1 2" key="1">
    <citation type="submission" date="2014-11" db="EMBL/GenBank/DDBJ databases">
        <title>Genome of a novel goose pathogen.</title>
        <authorList>
            <person name="Hansen C.M."/>
            <person name="Hueffer K."/>
            <person name="Choi S.C."/>
        </authorList>
    </citation>
    <scope>NUCLEOTIDE SEQUENCE [LARGE SCALE GENOMIC DNA]</scope>
    <source>
        <strain evidence="1 2">KH1503</strain>
    </source>
</reference>
<evidence type="ECO:0008006" key="3">
    <source>
        <dbReference type="Google" id="ProtNLM"/>
    </source>
</evidence>
<dbReference type="PROSITE" id="PS51257">
    <property type="entry name" value="PROKAR_LIPOPROTEIN"/>
    <property type="match status" value="1"/>
</dbReference>